<organism evidence="2 3">
    <name type="scientific">Strongyloides venezuelensis</name>
    <name type="common">Threadworm</name>
    <dbReference type="NCBI Taxonomy" id="75913"/>
    <lineage>
        <taxon>Eukaryota</taxon>
        <taxon>Metazoa</taxon>
        <taxon>Ecdysozoa</taxon>
        <taxon>Nematoda</taxon>
        <taxon>Chromadorea</taxon>
        <taxon>Rhabditida</taxon>
        <taxon>Tylenchina</taxon>
        <taxon>Panagrolaimomorpha</taxon>
        <taxon>Strongyloidoidea</taxon>
        <taxon>Strongyloididae</taxon>
        <taxon>Strongyloides</taxon>
    </lineage>
</organism>
<accession>A0A0K0FZB6</accession>
<dbReference type="AlphaFoldDB" id="A0A0K0FZB6"/>
<feature type="compositionally biased region" description="Basic and acidic residues" evidence="1">
    <location>
        <begin position="98"/>
        <end position="108"/>
    </location>
</feature>
<dbReference type="Proteomes" id="UP000035680">
    <property type="component" value="Unassembled WGS sequence"/>
</dbReference>
<evidence type="ECO:0000313" key="3">
    <source>
        <dbReference type="WBParaSite" id="SVE_1779300.1"/>
    </source>
</evidence>
<feature type="compositionally biased region" description="Polar residues" evidence="1">
    <location>
        <begin position="136"/>
        <end position="146"/>
    </location>
</feature>
<proteinExistence type="predicted"/>
<dbReference type="WBParaSite" id="SVE_1779300.1">
    <property type="protein sequence ID" value="SVE_1779300.1"/>
    <property type="gene ID" value="SVE_1779300"/>
</dbReference>
<sequence>MINICQRLGVQNVAAYLDSVPSLRREYYINYIECIPAYIRKERAFLKMFTEAEANLKTLEVDFQLHNAHNCGNKSKRYPNYKNRKNKTTPNGNNITKSDNKSQNDKKPFSQNGNNSKNYKNNYNDNRKGQYKNKFVPNNQYNNKQPGNRGHQVNAIDFDNWGDFLCKKFQEIILTTKMAALITICLLAIMIPSTEEEFIPGYKWENCHSPRISYF</sequence>
<name>A0A0K0FZB6_STRVS</name>
<protein>
    <submittedName>
        <fullName evidence="3">PGG domain-containing protein</fullName>
    </submittedName>
</protein>
<reference evidence="2" key="1">
    <citation type="submission" date="2014-07" db="EMBL/GenBank/DDBJ databases">
        <authorList>
            <person name="Martin A.A"/>
            <person name="De Silva N."/>
        </authorList>
    </citation>
    <scope>NUCLEOTIDE SEQUENCE</scope>
</reference>
<evidence type="ECO:0000313" key="2">
    <source>
        <dbReference type="Proteomes" id="UP000035680"/>
    </source>
</evidence>
<feature type="region of interest" description="Disordered" evidence="1">
    <location>
        <begin position="72"/>
        <end position="150"/>
    </location>
</feature>
<feature type="compositionally biased region" description="Basic residues" evidence="1">
    <location>
        <begin position="74"/>
        <end position="87"/>
    </location>
</feature>
<feature type="compositionally biased region" description="Low complexity" evidence="1">
    <location>
        <begin position="112"/>
        <end position="124"/>
    </location>
</feature>
<evidence type="ECO:0000256" key="1">
    <source>
        <dbReference type="SAM" id="MobiDB-lite"/>
    </source>
</evidence>
<dbReference type="STRING" id="75913.A0A0K0FZB6"/>
<reference evidence="3" key="2">
    <citation type="submission" date="2015-08" db="UniProtKB">
        <authorList>
            <consortium name="WormBaseParasite"/>
        </authorList>
    </citation>
    <scope>IDENTIFICATION</scope>
</reference>
<keyword evidence="2" id="KW-1185">Reference proteome</keyword>